<accession>A0A9N9EZI8</accession>
<reference evidence="1" key="1">
    <citation type="submission" date="2021-06" db="EMBL/GenBank/DDBJ databases">
        <authorList>
            <person name="Kallberg Y."/>
            <person name="Tangrot J."/>
            <person name="Rosling A."/>
        </authorList>
    </citation>
    <scope>NUCLEOTIDE SEQUENCE</scope>
    <source>
        <strain evidence="1">AZ414A</strain>
    </source>
</reference>
<dbReference type="AlphaFoldDB" id="A0A9N9EZI8"/>
<protein>
    <submittedName>
        <fullName evidence="1">10017_t:CDS:1</fullName>
    </submittedName>
</protein>
<name>A0A9N9EZI8_9GLOM</name>
<keyword evidence="2" id="KW-1185">Reference proteome</keyword>
<evidence type="ECO:0000313" key="2">
    <source>
        <dbReference type="Proteomes" id="UP000789706"/>
    </source>
</evidence>
<evidence type="ECO:0000313" key="1">
    <source>
        <dbReference type="EMBL" id="CAG8500274.1"/>
    </source>
</evidence>
<dbReference type="Proteomes" id="UP000789706">
    <property type="component" value="Unassembled WGS sequence"/>
</dbReference>
<organism evidence="1 2">
    <name type="scientific">Diversispora eburnea</name>
    <dbReference type="NCBI Taxonomy" id="1213867"/>
    <lineage>
        <taxon>Eukaryota</taxon>
        <taxon>Fungi</taxon>
        <taxon>Fungi incertae sedis</taxon>
        <taxon>Mucoromycota</taxon>
        <taxon>Glomeromycotina</taxon>
        <taxon>Glomeromycetes</taxon>
        <taxon>Diversisporales</taxon>
        <taxon>Diversisporaceae</taxon>
        <taxon>Diversispora</taxon>
    </lineage>
</organism>
<dbReference type="OrthoDB" id="2303332at2759"/>
<proteinExistence type="predicted"/>
<dbReference type="EMBL" id="CAJVPK010000366">
    <property type="protein sequence ID" value="CAG8500274.1"/>
    <property type="molecule type" value="Genomic_DNA"/>
</dbReference>
<gene>
    <name evidence="1" type="ORF">DEBURN_LOCUS4640</name>
</gene>
<sequence length="150" mass="17308">MVNSKRAESEQEKAKYLKKQFKTDSQKGGRIYLFWGEEMHAKSIDEKVLEQENILPQASGNNDSKMWVSLKNFINIKEQSQKPVDMKITLIKTSNKFEIIYGEVSGRLGSLGIPTACRKKRYIDKKTQGKRRQIASEIEAELNENRSPVR</sequence>
<comment type="caution">
    <text evidence="1">The sequence shown here is derived from an EMBL/GenBank/DDBJ whole genome shotgun (WGS) entry which is preliminary data.</text>
</comment>